<dbReference type="AlphaFoldDB" id="A0AAD4D2D3"/>
<dbReference type="Pfam" id="PF00583">
    <property type="entry name" value="Acetyltransf_1"/>
    <property type="match status" value="1"/>
</dbReference>
<proteinExistence type="predicted"/>
<gene>
    <name evidence="2" type="ORF">BGZ95_006799</name>
</gene>
<comment type="caution">
    <text evidence="2">The sequence shown here is derived from an EMBL/GenBank/DDBJ whole genome shotgun (WGS) entry which is preliminary data.</text>
</comment>
<evidence type="ECO:0000313" key="2">
    <source>
        <dbReference type="EMBL" id="KAG0251853.1"/>
    </source>
</evidence>
<keyword evidence="3" id="KW-1185">Reference proteome</keyword>
<dbReference type="InterPro" id="IPR000182">
    <property type="entry name" value="GNAT_dom"/>
</dbReference>
<dbReference type="InterPro" id="IPR016181">
    <property type="entry name" value="Acyl_CoA_acyltransferase"/>
</dbReference>
<dbReference type="EMBL" id="JAAAIL010003201">
    <property type="protein sequence ID" value="KAG0251853.1"/>
    <property type="molecule type" value="Genomic_DNA"/>
</dbReference>
<protein>
    <recommendedName>
        <fullName evidence="1">N-acetyltransferase domain-containing protein</fullName>
    </recommendedName>
</protein>
<evidence type="ECO:0000313" key="3">
    <source>
        <dbReference type="Proteomes" id="UP001194580"/>
    </source>
</evidence>
<dbReference type="Gene3D" id="3.40.630.30">
    <property type="match status" value="1"/>
</dbReference>
<dbReference type="PROSITE" id="PS51186">
    <property type="entry name" value="GNAT"/>
    <property type="match status" value="1"/>
</dbReference>
<accession>A0AAD4D2D3</accession>
<reference evidence="2" key="1">
    <citation type="journal article" date="2020" name="Fungal Divers.">
        <title>Resolving the Mortierellaceae phylogeny through synthesis of multi-gene phylogenetics and phylogenomics.</title>
        <authorList>
            <person name="Vandepol N."/>
            <person name="Liber J."/>
            <person name="Desiro A."/>
            <person name="Na H."/>
            <person name="Kennedy M."/>
            <person name="Barry K."/>
            <person name="Grigoriev I.V."/>
            <person name="Miller A.N."/>
            <person name="O'Donnell K."/>
            <person name="Stajich J.E."/>
            <person name="Bonito G."/>
        </authorList>
    </citation>
    <scope>NUCLEOTIDE SEQUENCE</scope>
    <source>
        <strain evidence="2">NRRL 28262</strain>
    </source>
</reference>
<dbReference type="GO" id="GO:0016747">
    <property type="term" value="F:acyltransferase activity, transferring groups other than amino-acyl groups"/>
    <property type="evidence" value="ECO:0007669"/>
    <property type="project" value="InterPro"/>
</dbReference>
<dbReference type="SUPFAM" id="SSF55729">
    <property type="entry name" value="Acyl-CoA N-acyltransferases (Nat)"/>
    <property type="match status" value="1"/>
</dbReference>
<name>A0AAD4D2D3_9FUNG</name>
<sequence>MVDATDTTTASNAPTSETVVADLPTAVDNTSNLVLPDLDYIVPNPEEHQKLLVAMRKACGWDAGMVPTWFKQQAEGLRFMAIFYLPNTTTPVGMGGVELQDFDRQDKDVADLETGRGCVVSLFLYKQYRGKGYLGKVLSICEEIARDQGKLKVLTIYGLTKAGGYEKFGYRTFKVGVRNYGGSNDWETRYLQKVL</sequence>
<organism evidence="2 3">
    <name type="scientific">Linnemannia exigua</name>
    <dbReference type="NCBI Taxonomy" id="604196"/>
    <lineage>
        <taxon>Eukaryota</taxon>
        <taxon>Fungi</taxon>
        <taxon>Fungi incertae sedis</taxon>
        <taxon>Mucoromycota</taxon>
        <taxon>Mortierellomycotina</taxon>
        <taxon>Mortierellomycetes</taxon>
        <taxon>Mortierellales</taxon>
        <taxon>Mortierellaceae</taxon>
        <taxon>Linnemannia</taxon>
    </lineage>
</organism>
<evidence type="ECO:0000259" key="1">
    <source>
        <dbReference type="PROSITE" id="PS51186"/>
    </source>
</evidence>
<feature type="domain" description="N-acetyltransferase" evidence="1">
    <location>
        <begin position="39"/>
        <end position="192"/>
    </location>
</feature>
<dbReference type="Proteomes" id="UP001194580">
    <property type="component" value="Unassembled WGS sequence"/>
</dbReference>